<comment type="caution">
    <text evidence="2">The sequence shown here is derived from an EMBL/GenBank/DDBJ whole genome shotgun (WGS) entry which is preliminary data.</text>
</comment>
<evidence type="ECO:0000313" key="2">
    <source>
        <dbReference type="EMBL" id="PDT47340.1"/>
    </source>
</evidence>
<dbReference type="PANTHER" id="PTHR34203:SF15">
    <property type="entry name" value="SLL1173 PROTEIN"/>
    <property type="match status" value="1"/>
</dbReference>
<dbReference type="RefSeq" id="WP_097586947.1">
    <property type="nucleotide sequence ID" value="NZ_NWTC01000009.1"/>
</dbReference>
<dbReference type="AlphaFoldDB" id="A0A2A6LYG7"/>
<dbReference type="InterPro" id="IPR029063">
    <property type="entry name" value="SAM-dependent_MTases_sf"/>
</dbReference>
<evidence type="ECO:0000313" key="3">
    <source>
        <dbReference type="Proteomes" id="UP000220353"/>
    </source>
</evidence>
<dbReference type="PANTHER" id="PTHR34203">
    <property type="entry name" value="METHYLTRANSFERASE, FKBM FAMILY PROTEIN"/>
    <property type="match status" value="1"/>
</dbReference>
<name>A0A2A6LYG7_RHIFR</name>
<dbReference type="Proteomes" id="UP000220353">
    <property type="component" value="Unassembled WGS sequence"/>
</dbReference>
<accession>A0A2A6LYG7</accession>
<organism evidence="2 3">
    <name type="scientific">Rhizobium fredii</name>
    <name type="common">Sinorhizobium fredii</name>
    <dbReference type="NCBI Taxonomy" id="380"/>
    <lineage>
        <taxon>Bacteria</taxon>
        <taxon>Pseudomonadati</taxon>
        <taxon>Pseudomonadota</taxon>
        <taxon>Alphaproteobacteria</taxon>
        <taxon>Hyphomicrobiales</taxon>
        <taxon>Rhizobiaceae</taxon>
        <taxon>Sinorhizobium/Ensifer group</taxon>
        <taxon>Sinorhizobium</taxon>
    </lineage>
</organism>
<dbReference type="InterPro" id="IPR006342">
    <property type="entry name" value="FkbM_mtfrase"/>
</dbReference>
<dbReference type="Gene3D" id="3.40.50.150">
    <property type="entry name" value="Vaccinia Virus protein VP39"/>
    <property type="match status" value="1"/>
</dbReference>
<dbReference type="Pfam" id="PF05050">
    <property type="entry name" value="Methyltransf_21"/>
    <property type="match status" value="1"/>
</dbReference>
<dbReference type="EMBL" id="NWTC01000009">
    <property type="protein sequence ID" value="PDT47340.1"/>
    <property type="molecule type" value="Genomic_DNA"/>
</dbReference>
<protein>
    <recommendedName>
        <fullName evidence="1">Methyltransferase FkbM domain-containing protein</fullName>
    </recommendedName>
</protein>
<dbReference type="NCBIfam" id="TIGR01444">
    <property type="entry name" value="fkbM_fam"/>
    <property type="match status" value="1"/>
</dbReference>
<dbReference type="SUPFAM" id="SSF53335">
    <property type="entry name" value="S-adenosyl-L-methionine-dependent methyltransferases"/>
    <property type="match status" value="1"/>
</dbReference>
<evidence type="ECO:0000259" key="1">
    <source>
        <dbReference type="Pfam" id="PF05050"/>
    </source>
</evidence>
<sequence>MQDALKTIFGSFAPESKKRLDLTFDYETCAIRSFRDIAAHIGATQIVDIGANIGVYSIFTADLPRVQKVHAFEPAPDSLALLKKNISLQPSASKVKAYDVALSDHAGEVKFNIISPMSGANGIAEDDKPGNFITVRAKSLDEMLTFSGETVAVKIDVEGHEPATLAGAVRFLRSNKCFVQVESLRHATVEAVRRIMADVGYIHLFSLQNDHLFIDPDLRGSEKSLLDIISKNLAADLHDLTELRLEKRRLAAEAKRLWQSAGYREDPVFKK</sequence>
<feature type="domain" description="Methyltransferase FkbM" evidence="1">
    <location>
        <begin position="48"/>
        <end position="201"/>
    </location>
</feature>
<proteinExistence type="predicted"/>
<reference evidence="2 3" key="1">
    <citation type="submission" date="2017-09" db="EMBL/GenBank/DDBJ databases">
        <title>Comparative genomics of rhizobia isolated from Phaseolus vulgaris in China.</title>
        <authorList>
            <person name="Tong W."/>
        </authorList>
    </citation>
    <scope>NUCLEOTIDE SEQUENCE [LARGE SCALE GENOMIC DNA]</scope>
    <source>
        <strain evidence="2 3">PCH1</strain>
    </source>
</reference>
<dbReference type="InterPro" id="IPR052514">
    <property type="entry name" value="SAM-dependent_MTase"/>
</dbReference>
<gene>
    <name evidence="2" type="ORF">CO661_14250</name>
</gene>